<gene>
    <name evidence="1" type="ORF">FUT82_00340</name>
</gene>
<organism evidence="1 2">
    <name type="scientific">Treponema phagedenis</name>
    <dbReference type="NCBI Taxonomy" id="162"/>
    <lineage>
        <taxon>Bacteria</taxon>
        <taxon>Pseudomonadati</taxon>
        <taxon>Spirochaetota</taxon>
        <taxon>Spirochaetia</taxon>
        <taxon>Spirochaetales</taxon>
        <taxon>Treponemataceae</taxon>
        <taxon>Treponema</taxon>
    </lineage>
</organism>
<sequence length="39" mass="4546">MGRTTFYAYFPTKDHLLKELCAELFFPCFLRVAQCGKIS</sequence>
<proteinExistence type="predicted"/>
<dbReference type="Proteomes" id="UP000323594">
    <property type="component" value="Chromosome"/>
</dbReference>
<evidence type="ECO:0000313" key="1">
    <source>
        <dbReference type="EMBL" id="QEJ96609.1"/>
    </source>
</evidence>
<evidence type="ECO:0000313" key="2">
    <source>
        <dbReference type="Proteomes" id="UP000323594"/>
    </source>
</evidence>
<reference evidence="1 2" key="1">
    <citation type="submission" date="2019-08" db="EMBL/GenBank/DDBJ databases">
        <authorList>
            <person name="Kuhnert P."/>
        </authorList>
    </citation>
    <scope>NUCLEOTIDE SEQUENCE [LARGE SCALE GENOMIC DNA]</scope>
    <source>
        <strain evidence="1 2">B36.5</strain>
    </source>
</reference>
<name>A0AAF1DBB2_TREPH</name>
<dbReference type="EMBL" id="CP042817">
    <property type="protein sequence ID" value="QEJ96609.1"/>
    <property type="molecule type" value="Genomic_DNA"/>
</dbReference>
<accession>A0AAF1DBB2</accession>
<protein>
    <submittedName>
        <fullName evidence="1">TetR/AcrR family transcriptional regulator</fullName>
    </submittedName>
</protein>
<dbReference type="AlphaFoldDB" id="A0AAF1DBB2"/>
<dbReference type="Gene3D" id="1.10.357.10">
    <property type="entry name" value="Tetracycline Repressor, domain 2"/>
    <property type="match status" value="1"/>
</dbReference>